<name>A0A7G1QBU9_9GAMM</name>
<evidence type="ECO:0000256" key="1">
    <source>
        <dbReference type="ARBA" id="ARBA00004651"/>
    </source>
</evidence>
<feature type="transmembrane region" description="Helical" evidence="10">
    <location>
        <begin position="16"/>
        <end position="37"/>
    </location>
</feature>
<comment type="function">
    <text evidence="10">Part of the Tol-Pal system, which plays a role in outer membrane invagination during cell division and is important for maintaining outer membrane integrity.</text>
</comment>
<dbReference type="RefSeq" id="WP_197744326.1">
    <property type="nucleotide sequence ID" value="NZ_LR778175.1"/>
</dbReference>
<dbReference type="InterPro" id="IPR002898">
    <property type="entry name" value="MotA_ExbB_proton_chnl"/>
</dbReference>
<dbReference type="InterPro" id="IPR050790">
    <property type="entry name" value="ExbB/TolQ_transport"/>
</dbReference>
<dbReference type="KEGG" id="ntg:NSCAC_1676"/>
<evidence type="ECO:0000256" key="8">
    <source>
        <dbReference type="ARBA" id="ARBA00023136"/>
    </source>
</evidence>
<dbReference type="GO" id="GO:0017038">
    <property type="term" value="P:protein import"/>
    <property type="evidence" value="ECO:0007669"/>
    <property type="project" value="TreeGrafter"/>
</dbReference>
<keyword evidence="3 10" id="KW-1003">Cell membrane</keyword>
<dbReference type="EMBL" id="LR778175">
    <property type="protein sequence ID" value="CAB1277453.1"/>
    <property type="molecule type" value="Genomic_DNA"/>
</dbReference>
<evidence type="ECO:0000256" key="3">
    <source>
        <dbReference type="ARBA" id="ARBA00022475"/>
    </source>
</evidence>
<protein>
    <recommendedName>
        <fullName evidence="10">Tol-Pal system protein TolQ</fullName>
    </recommendedName>
</protein>
<sequence>MANHLSVFDLILEASLLVQLVMLILLVISIISWTLIFRKRNELQLAKSTADSFEDYFWSGQTLNNLYTQLSTHEPPLIGIEGIFFSGFKEFTRLYKEENIEKNAALDGIQRAMRISLTREIDILEDSLPFLATAGSISPYIGLFGTVWGIMSAFRGLGDVHQATLAMVAPGIAEALVATAMGLFAAIPAAIAYNRYTNEIDRLISRYNTFSEELFSIFQRQMYKS</sequence>
<keyword evidence="13" id="KW-1185">Reference proteome</keyword>
<keyword evidence="5 10" id="KW-0132">Cell division</keyword>
<comment type="subunit">
    <text evidence="10">The Tol-Pal system is composed of five core proteins: the inner membrane proteins TolA, TolQ and TolR, the periplasmic protein TolB and the outer membrane protein Pal. They form a network linking the inner and outer membranes and the peptidoglycan layer.</text>
</comment>
<evidence type="ECO:0000256" key="2">
    <source>
        <dbReference type="ARBA" id="ARBA00010442"/>
    </source>
</evidence>
<dbReference type="InterPro" id="IPR014163">
    <property type="entry name" value="Tol-Pal_TolQ"/>
</dbReference>
<evidence type="ECO:0000313" key="12">
    <source>
        <dbReference type="EMBL" id="CAB1277453.1"/>
    </source>
</evidence>
<dbReference type="NCBIfam" id="TIGR02796">
    <property type="entry name" value="tolQ"/>
    <property type="match status" value="1"/>
</dbReference>
<feature type="transmembrane region" description="Helical" evidence="10">
    <location>
        <begin position="128"/>
        <end position="151"/>
    </location>
</feature>
<dbReference type="HAMAP" id="MF_02202">
    <property type="entry name" value="TolQ"/>
    <property type="match status" value="1"/>
</dbReference>
<evidence type="ECO:0000313" key="13">
    <source>
        <dbReference type="Proteomes" id="UP000516072"/>
    </source>
</evidence>
<dbReference type="Proteomes" id="UP000516072">
    <property type="component" value="Chromosome"/>
</dbReference>
<dbReference type="GO" id="GO:0051301">
    <property type="term" value="P:cell division"/>
    <property type="evidence" value="ECO:0007669"/>
    <property type="project" value="UniProtKB-UniRule"/>
</dbReference>
<dbReference type="GO" id="GO:0043213">
    <property type="term" value="P:bacteriocin transport"/>
    <property type="evidence" value="ECO:0007669"/>
    <property type="project" value="InterPro"/>
</dbReference>
<evidence type="ECO:0000256" key="5">
    <source>
        <dbReference type="ARBA" id="ARBA00022618"/>
    </source>
</evidence>
<organism evidence="12 13">
    <name type="scientific">Candidatus Nitrosacidococcus tergens</name>
    <dbReference type="NCBI Taxonomy" id="553981"/>
    <lineage>
        <taxon>Bacteria</taxon>
        <taxon>Pseudomonadati</taxon>
        <taxon>Pseudomonadota</taxon>
        <taxon>Gammaproteobacteria</taxon>
        <taxon>Chromatiales</taxon>
        <taxon>Chromatiaceae</taxon>
        <taxon>Candidatus Nitrosacidococcus</taxon>
    </lineage>
</organism>
<feature type="transmembrane region" description="Helical" evidence="10">
    <location>
        <begin position="171"/>
        <end position="193"/>
    </location>
</feature>
<proteinExistence type="inferred from homology"/>
<evidence type="ECO:0000256" key="4">
    <source>
        <dbReference type="ARBA" id="ARBA00022519"/>
    </source>
</evidence>
<keyword evidence="8 10" id="KW-0472">Membrane</keyword>
<feature type="domain" description="MotA/TolQ/ExbB proton channel" evidence="11">
    <location>
        <begin position="94"/>
        <end position="208"/>
    </location>
</feature>
<evidence type="ECO:0000256" key="6">
    <source>
        <dbReference type="ARBA" id="ARBA00022692"/>
    </source>
</evidence>
<reference evidence="12 13" key="1">
    <citation type="submission" date="2020-03" db="EMBL/GenBank/DDBJ databases">
        <authorList>
            <person name="Picone N."/>
        </authorList>
    </citation>
    <scope>NUCLEOTIDE SEQUENCE [LARGE SCALE GENOMIC DNA]</scope>
    <source>
        <strain evidence="12">NSCAC1</strain>
    </source>
</reference>
<evidence type="ECO:0000256" key="10">
    <source>
        <dbReference type="HAMAP-Rule" id="MF_02202"/>
    </source>
</evidence>
<keyword evidence="9 10" id="KW-0131">Cell cycle</keyword>
<comment type="subcellular location">
    <subcellularLocation>
        <location evidence="10">Cell inner membrane</location>
        <topology evidence="10">Multi-pass membrane protein</topology>
    </subcellularLocation>
    <subcellularLocation>
        <location evidence="1">Cell membrane</location>
        <topology evidence="1">Multi-pass membrane protein</topology>
    </subcellularLocation>
</comment>
<dbReference type="GO" id="GO:0005886">
    <property type="term" value="C:plasma membrane"/>
    <property type="evidence" value="ECO:0007669"/>
    <property type="project" value="UniProtKB-SubCell"/>
</dbReference>
<keyword evidence="6 10" id="KW-0812">Transmembrane</keyword>
<evidence type="ECO:0000259" key="11">
    <source>
        <dbReference type="Pfam" id="PF01618"/>
    </source>
</evidence>
<dbReference type="PANTHER" id="PTHR30625">
    <property type="entry name" value="PROTEIN TOLQ"/>
    <property type="match status" value="1"/>
</dbReference>
<accession>A0A7G1QBU9</accession>
<gene>
    <name evidence="10 12" type="primary">tolQ</name>
    <name evidence="12" type="ORF">NSCAC_1676</name>
</gene>
<comment type="similarity">
    <text evidence="2 10">Belongs to the ExbB/TolQ family.</text>
</comment>
<dbReference type="Pfam" id="PF01618">
    <property type="entry name" value="MotA_ExbB"/>
    <property type="match status" value="1"/>
</dbReference>
<keyword evidence="4 10" id="KW-0997">Cell inner membrane</keyword>
<keyword evidence="7 10" id="KW-1133">Transmembrane helix</keyword>
<dbReference type="AlphaFoldDB" id="A0A7G1QBU9"/>
<dbReference type="PANTHER" id="PTHR30625:SF3">
    <property type="entry name" value="TOL-PAL SYSTEM PROTEIN TOLQ"/>
    <property type="match status" value="1"/>
</dbReference>
<evidence type="ECO:0000256" key="9">
    <source>
        <dbReference type="ARBA" id="ARBA00023306"/>
    </source>
</evidence>
<evidence type="ECO:0000256" key="7">
    <source>
        <dbReference type="ARBA" id="ARBA00022989"/>
    </source>
</evidence>